<keyword evidence="8 12" id="KW-1133">Transmembrane helix</keyword>
<dbReference type="InterPro" id="IPR003660">
    <property type="entry name" value="HAMP_dom"/>
</dbReference>
<keyword evidence="4" id="KW-0597">Phosphoprotein</keyword>
<dbReference type="InterPro" id="IPR004358">
    <property type="entry name" value="Sig_transdc_His_kin-like_C"/>
</dbReference>
<dbReference type="Gene3D" id="3.30.565.10">
    <property type="entry name" value="Histidine kinase-like ATPase, C-terminal domain"/>
    <property type="match status" value="1"/>
</dbReference>
<evidence type="ECO:0000256" key="2">
    <source>
        <dbReference type="ARBA" id="ARBA00004141"/>
    </source>
</evidence>
<feature type="transmembrane region" description="Helical" evidence="12">
    <location>
        <begin position="161"/>
        <end position="181"/>
    </location>
</feature>
<evidence type="ECO:0000313" key="15">
    <source>
        <dbReference type="EMBL" id="PZQ17713.1"/>
    </source>
</evidence>
<feature type="domain" description="Histidine kinase" evidence="13">
    <location>
        <begin position="239"/>
        <end position="440"/>
    </location>
</feature>
<comment type="subcellular location">
    <subcellularLocation>
        <location evidence="2">Membrane</location>
        <topology evidence="2">Multi-pass membrane protein</topology>
    </subcellularLocation>
</comment>
<evidence type="ECO:0000313" key="16">
    <source>
        <dbReference type="Proteomes" id="UP000249577"/>
    </source>
</evidence>
<keyword evidence="10 12" id="KW-0472">Membrane</keyword>
<dbReference type="EMBL" id="QFPN01000002">
    <property type="protein sequence ID" value="PZQ17713.1"/>
    <property type="molecule type" value="Genomic_DNA"/>
</dbReference>
<dbReference type="InterPro" id="IPR036890">
    <property type="entry name" value="HATPase_C_sf"/>
</dbReference>
<dbReference type="InterPro" id="IPR036097">
    <property type="entry name" value="HisK_dim/P_sf"/>
</dbReference>
<dbReference type="EC" id="2.7.13.3" evidence="3"/>
<proteinExistence type="predicted"/>
<dbReference type="CDD" id="cd00075">
    <property type="entry name" value="HATPase"/>
    <property type="match status" value="1"/>
</dbReference>
<dbReference type="GO" id="GO:0005886">
    <property type="term" value="C:plasma membrane"/>
    <property type="evidence" value="ECO:0007669"/>
    <property type="project" value="TreeGrafter"/>
</dbReference>
<dbReference type="Gene3D" id="1.10.287.130">
    <property type="match status" value="1"/>
</dbReference>
<evidence type="ECO:0000256" key="1">
    <source>
        <dbReference type="ARBA" id="ARBA00000085"/>
    </source>
</evidence>
<feature type="transmembrane region" description="Helical" evidence="12">
    <location>
        <begin position="12"/>
        <end position="33"/>
    </location>
</feature>
<evidence type="ECO:0000256" key="7">
    <source>
        <dbReference type="ARBA" id="ARBA00022777"/>
    </source>
</evidence>
<dbReference type="Pfam" id="PF00512">
    <property type="entry name" value="HisKA"/>
    <property type="match status" value="1"/>
</dbReference>
<feature type="region of interest" description="Disordered" evidence="11">
    <location>
        <begin position="431"/>
        <end position="469"/>
    </location>
</feature>
<keyword evidence="6 12" id="KW-0812">Transmembrane</keyword>
<evidence type="ECO:0000256" key="8">
    <source>
        <dbReference type="ARBA" id="ARBA00022989"/>
    </source>
</evidence>
<evidence type="ECO:0000256" key="10">
    <source>
        <dbReference type="ARBA" id="ARBA00023136"/>
    </source>
</evidence>
<dbReference type="SMART" id="SM00388">
    <property type="entry name" value="HisKA"/>
    <property type="match status" value="1"/>
</dbReference>
<dbReference type="InterPro" id="IPR005467">
    <property type="entry name" value="His_kinase_dom"/>
</dbReference>
<evidence type="ECO:0000256" key="12">
    <source>
        <dbReference type="SAM" id="Phobius"/>
    </source>
</evidence>
<feature type="region of interest" description="Disordered" evidence="11">
    <location>
        <begin position="371"/>
        <end position="397"/>
    </location>
</feature>
<gene>
    <name evidence="15" type="ORF">DI565_02940</name>
</gene>
<evidence type="ECO:0000259" key="13">
    <source>
        <dbReference type="PROSITE" id="PS50109"/>
    </source>
</evidence>
<reference evidence="15 16" key="1">
    <citation type="submission" date="2017-08" db="EMBL/GenBank/DDBJ databases">
        <title>Infants hospitalized years apart are colonized by the same room-sourced microbial strains.</title>
        <authorList>
            <person name="Brooks B."/>
            <person name="Olm M.R."/>
            <person name="Firek B.A."/>
            <person name="Baker R."/>
            <person name="Thomas B.C."/>
            <person name="Morowitz M.J."/>
            <person name="Banfield J.F."/>
        </authorList>
    </citation>
    <scope>NUCLEOTIDE SEQUENCE [LARGE SCALE GENOMIC DNA]</scope>
    <source>
        <strain evidence="15">S2_005_003_R2_43</strain>
    </source>
</reference>
<keyword evidence="5" id="KW-0808">Transferase</keyword>
<evidence type="ECO:0000256" key="4">
    <source>
        <dbReference type="ARBA" id="ARBA00022553"/>
    </source>
</evidence>
<dbReference type="InterPro" id="IPR050428">
    <property type="entry name" value="TCS_sensor_his_kinase"/>
</dbReference>
<evidence type="ECO:0000259" key="14">
    <source>
        <dbReference type="PROSITE" id="PS50885"/>
    </source>
</evidence>
<dbReference type="SMART" id="SM00387">
    <property type="entry name" value="HATPase_c"/>
    <property type="match status" value="1"/>
</dbReference>
<name>A0A2W5MJD7_ANCNO</name>
<dbReference type="PROSITE" id="PS50885">
    <property type="entry name" value="HAMP"/>
    <property type="match status" value="1"/>
</dbReference>
<organism evidence="15 16">
    <name type="scientific">Ancylobacter novellus</name>
    <name type="common">Thiobacillus novellus</name>
    <dbReference type="NCBI Taxonomy" id="921"/>
    <lineage>
        <taxon>Bacteria</taxon>
        <taxon>Pseudomonadati</taxon>
        <taxon>Pseudomonadota</taxon>
        <taxon>Alphaproteobacteria</taxon>
        <taxon>Hyphomicrobiales</taxon>
        <taxon>Xanthobacteraceae</taxon>
        <taxon>Ancylobacter</taxon>
    </lineage>
</organism>
<dbReference type="Proteomes" id="UP000249577">
    <property type="component" value="Unassembled WGS sequence"/>
</dbReference>
<dbReference type="PANTHER" id="PTHR45436">
    <property type="entry name" value="SENSOR HISTIDINE KINASE YKOH"/>
    <property type="match status" value="1"/>
</dbReference>
<dbReference type="Pfam" id="PF02518">
    <property type="entry name" value="HATPase_c"/>
    <property type="match status" value="1"/>
</dbReference>
<dbReference type="PROSITE" id="PS50109">
    <property type="entry name" value="HIS_KIN"/>
    <property type="match status" value="1"/>
</dbReference>
<dbReference type="SUPFAM" id="SSF47384">
    <property type="entry name" value="Homodimeric domain of signal transducing histidine kinase"/>
    <property type="match status" value="1"/>
</dbReference>
<feature type="domain" description="HAMP" evidence="14">
    <location>
        <begin position="178"/>
        <end position="231"/>
    </location>
</feature>
<evidence type="ECO:0000256" key="9">
    <source>
        <dbReference type="ARBA" id="ARBA00023012"/>
    </source>
</evidence>
<keyword evidence="7" id="KW-0418">Kinase</keyword>
<accession>A0A2W5MJD7</accession>
<dbReference type="InterPro" id="IPR003594">
    <property type="entry name" value="HATPase_dom"/>
</dbReference>
<keyword evidence="9" id="KW-0902">Two-component regulatory system</keyword>
<comment type="catalytic activity">
    <reaction evidence="1">
        <text>ATP + protein L-histidine = ADP + protein N-phospho-L-histidine.</text>
        <dbReference type="EC" id="2.7.13.3"/>
    </reaction>
</comment>
<evidence type="ECO:0000256" key="11">
    <source>
        <dbReference type="SAM" id="MobiDB-lite"/>
    </source>
</evidence>
<evidence type="ECO:0000256" key="5">
    <source>
        <dbReference type="ARBA" id="ARBA00022679"/>
    </source>
</evidence>
<dbReference type="CDD" id="cd00082">
    <property type="entry name" value="HisKA"/>
    <property type="match status" value="1"/>
</dbReference>
<evidence type="ECO:0000256" key="3">
    <source>
        <dbReference type="ARBA" id="ARBA00012438"/>
    </source>
</evidence>
<sequence>MNRPRSTLFRRLVIGITLVGALAIASAAAFLYLRYGAVNDRFREGTLESFASTLMRKPGAQIELRRSVERQILEEGGRFVVLSATGEVLAASDGVTGPLIPYEATRNTYFQLSGQASSVPLYGLSLRLERTPPIYVQLAFPINDVIFDSILEEFVLDIGLLWLPFLATVLLTVVLVARFALRPLLKAAEQAGEIGPNSVGVRLSEQDLPTDVLALVRAVNSALDRMQAGYQTLETFVGDVAHELRTPLAVVKTRLAISKEPLAREIAEDVAPMERLVEQLLDRVRLGRLHYEPDDVVDLAAVAIEVGSFFALQAVAKRRAIAVEGAERPVPVNGARDFIFRALRNLVENALAHAPLGSVVTVSVGPERTISVRDRGPGFPLEKLDPQSRETSRGRSLREDGVGLGLSIVDRTMAAHGGALELANPADGGARAVMSFPAPDPDGAGTQDVGETPRFARATRPDTPIASRT</sequence>
<protein>
    <recommendedName>
        <fullName evidence="3">histidine kinase</fullName>
        <ecNumber evidence="3">2.7.13.3</ecNumber>
    </recommendedName>
</protein>
<dbReference type="SUPFAM" id="SSF55874">
    <property type="entry name" value="ATPase domain of HSP90 chaperone/DNA topoisomerase II/histidine kinase"/>
    <property type="match status" value="1"/>
</dbReference>
<dbReference type="PRINTS" id="PR00344">
    <property type="entry name" value="BCTRLSENSOR"/>
</dbReference>
<dbReference type="AlphaFoldDB" id="A0A2W5MJD7"/>
<evidence type="ECO:0000256" key="6">
    <source>
        <dbReference type="ARBA" id="ARBA00022692"/>
    </source>
</evidence>
<comment type="caution">
    <text evidence="15">The sequence shown here is derived from an EMBL/GenBank/DDBJ whole genome shotgun (WGS) entry which is preliminary data.</text>
</comment>
<dbReference type="PANTHER" id="PTHR45436:SF15">
    <property type="entry name" value="SENSOR HISTIDINE KINASE CUSS"/>
    <property type="match status" value="1"/>
</dbReference>
<dbReference type="InterPro" id="IPR003661">
    <property type="entry name" value="HisK_dim/P_dom"/>
</dbReference>
<dbReference type="GO" id="GO:0000155">
    <property type="term" value="F:phosphorelay sensor kinase activity"/>
    <property type="evidence" value="ECO:0007669"/>
    <property type="project" value="InterPro"/>
</dbReference>